<keyword evidence="3" id="KW-1185">Reference proteome</keyword>
<gene>
    <name evidence="2" type="ORF">SAMN05444337_0108</name>
</gene>
<protein>
    <submittedName>
        <fullName evidence="2">Uncharacterized protein</fullName>
    </submittedName>
</protein>
<dbReference type="RefSeq" id="WP_072780354.1">
    <property type="nucleotide sequence ID" value="NZ_CP045292.1"/>
</dbReference>
<keyword evidence="1" id="KW-1133">Transmembrane helix</keyword>
<dbReference type="AlphaFoldDB" id="A0A1M6BI14"/>
<dbReference type="Proteomes" id="UP000184232">
    <property type="component" value="Unassembled WGS sequence"/>
</dbReference>
<sequence length="113" mass="13144">MNVDDEAKKVIWSLQNNKRTEEERNIFKPTGKKPNKNGLKYILIVLIGLLSISFVMTQFVKEPMDICIFSNFCFNSIEDKLLYTLYVFITNVILVFGVYFAYKIGKYLASKIL</sequence>
<organism evidence="2 3">
    <name type="scientific">Flavobacterium haoranii</name>
    <dbReference type="NCBI Taxonomy" id="683124"/>
    <lineage>
        <taxon>Bacteria</taxon>
        <taxon>Pseudomonadati</taxon>
        <taxon>Bacteroidota</taxon>
        <taxon>Flavobacteriia</taxon>
        <taxon>Flavobacteriales</taxon>
        <taxon>Flavobacteriaceae</taxon>
        <taxon>Flavobacterium</taxon>
    </lineage>
</organism>
<reference evidence="2 3" key="1">
    <citation type="submission" date="2016-11" db="EMBL/GenBank/DDBJ databases">
        <authorList>
            <person name="Jaros S."/>
            <person name="Januszkiewicz K."/>
            <person name="Wedrychowicz H."/>
        </authorList>
    </citation>
    <scope>NUCLEOTIDE SEQUENCE [LARGE SCALE GENOMIC DNA]</scope>
    <source>
        <strain evidence="2 3">DSM 22807</strain>
    </source>
</reference>
<feature type="transmembrane region" description="Helical" evidence="1">
    <location>
        <begin position="81"/>
        <end position="102"/>
    </location>
</feature>
<keyword evidence="1" id="KW-0812">Transmembrane</keyword>
<evidence type="ECO:0000313" key="3">
    <source>
        <dbReference type="Proteomes" id="UP000184232"/>
    </source>
</evidence>
<feature type="transmembrane region" description="Helical" evidence="1">
    <location>
        <begin position="41"/>
        <end position="61"/>
    </location>
</feature>
<accession>A0A1M6BI14</accession>
<name>A0A1M6BI14_9FLAO</name>
<proteinExistence type="predicted"/>
<dbReference type="OrthoDB" id="1442903at2"/>
<evidence type="ECO:0000313" key="2">
    <source>
        <dbReference type="EMBL" id="SHI48123.1"/>
    </source>
</evidence>
<dbReference type="STRING" id="683124.SAMN05444337_0108"/>
<keyword evidence="1" id="KW-0472">Membrane</keyword>
<dbReference type="EMBL" id="FQZH01000001">
    <property type="protein sequence ID" value="SHI48123.1"/>
    <property type="molecule type" value="Genomic_DNA"/>
</dbReference>
<evidence type="ECO:0000256" key="1">
    <source>
        <dbReference type="SAM" id="Phobius"/>
    </source>
</evidence>